<dbReference type="EMBL" id="JNHI01000009">
    <property type="protein sequence ID" value="KDS31483.1"/>
    <property type="molecule type" value="Genomic_DNA"/>
</dbReference>
<dbReference type="Proteomes" id="UP000028134">
    <property type="component" value="Unassembled WGS sequence"/>
</dbReference>
<dbReference type="AlphaFoldDB" id="A0A078R7U6"/>
<gene>
    <name evidence="1" type="ORF">M097_2131</name>
</gene>
<comment type="caution">
    <text evidence="1">The sequence shown here is derived from an EMBL/GenBank/DDBJ whole genome shotgun (WGS) entry which is preliminary data.</text>
</comment>
<proteinExistence type="predicted"/>
<name>A0A078R7U6_PHOVU</name>
<evidence type="ECO:0000313" key="1">
    <source>
        <dbReference type="EMBL" id="KDS31483.1"/>
    </source>
</evidence>
<organism evidence="1 2">
    <name type="scientific">Phocaeicola vulgatus str. 3775 SL</name>
    <name type="common">B</name>
    <name type="synonym">iv</name>
    <dbReference type="NCBI Taxonomy" id="1339350"/>
    <lineage>
        <taxon>Bacteria</taxon>
        <taxon>Pseudomonadati</taxon>
        <taxon>Bacteroidota</taxon>
        <taxon>Bacteroidia</taxon>
        <taxon>Bacteroidales</taxon>
        <taxon>Bacteroidaceae</taxon>
        <taxon>Phocaeicola</taxon>
    </lineage>
</organism>
<protein>
    <submittedName>
        <fullName evidence="1">Uncharacterized protein</fullName>
    </submittedName>
</protein>
<sequence length="88" mass="8948">MGVGSPSLQQDGGDECRLCVLQVAFGELPLLQLLRVACRLDVGQRGQMGAVMTGGGGVGAVGYLLEKNLPGGGVRPGVAQGVEARWVA</sequence>
<dbReference type="PATRIC" id="fig|1339350.3.peg.2047"/>
<reference evidence="1 2" key="1">
    <citation type="submission" date="2014-04" db="EMBL/GenBank/DDBJ databases">
        <authorList>
            <person name="Sears C."/>
            <person name="Carroll K."/>
            <person name="Sack B.R."/>
            <person name="Qadri F."/>
            <person name="Myers L.L."/>
            <person name="Chung G.-T."/>
            <person name="Escheverria P."/>
            <person name="Fraser C.M."/>
            <person name="Sadzewicz L."/>
            <person name="Shefchek K.A."/>
            <person name="Tallon L."/>
            <person name="Das S.P."/>
            <person name="Daugherty S."/>
            <person name="Mongodin E.F."/>
        </authorList>
    </citation>
    <scope>NUCLEOTIDE SEQUENCE [LARGE SCALE GENOMIC DNA]</scope>
    <source>
        <strain evidence="2">3775 SL(B) 10 (iv)</strain>
    </source>
</reference>
<evidence type="ECO:0000313" key="2">
    <source>
        <dbReference type="Proteomes" id="UP000028134"/>
    </source>
</evidence>
<accession>A0A078R7U6</accession>